<dbReference type="GO" id="GO:0004852">
    <property type="term" value="F:uroporphyrinogen-III synthase activity"/>
    <property type="evidence" value="ECO:0007669"/>
    <property type="project" value="InterPro"/>
</dbReference>
<organism evidence="2 3">
    <name type="scientific">Vitis vinifera</name>
    <name type="common">Grape</name>
    <dbReference type="NCBI Taxonomy" id="29760"/>
    <lineage>
        <taxon>Eukaryota</taxon>
        <taxon>Viridiplantae</taxon>
        <taxon>Streptophyta</taxon>
        <taxon>Embryophyta</taxon>
        <taxon>Tracheophyta</taxon>
        <taxon>Spermatophyta</taxon>
        <taxon>Magnoliopsida</taxon>
        <taxon>eudicotyledons</taxon>
        <taxon>Gunneridae</taxon>
        <taxon>Pentapetalae</taxon>
        <taxon>rosids</taxon>
        <taxon>Vitales</taxon>
        <taxon>Vitaceae</taxon>
        <taxon>Viteae</taxon>
        <taxon>Vitis</taxon>
    </lineage>
</organism>
<reference evidence="2 3" key="1">
    <citation type="journal article" date="2018" name="PLoS Genet.">
        <title>Population sequencing reveals clonal diversity and ancestral inbreeding in the grapevine cultivar Chardonnay.</title>
        <authorList>
            <person name="Roach M.J."/>
            <person name="Johnson D.L."/>
            <person name="Bohlmann J."/>
            <person name="van Vuuren H.J."/>
            <person name="Jones S.J."/>
            <person name="Pretorius I.S."/>
            <person name="Schmidt S.A."/>
            <person name="Borneman A.R."/>
        </authorList>
    </citation>
    <scope>NUCLEOTIDE SEQUENCE [LARGE SCALE GENOMIC DNA]</scope>
    <source>
        <strain evidence="3">cv. Chardonnay</strain>
        <tissue evidence="2">Leaf</tissue>
    </source>
</reference>
<dbReference type="GO" id="GO:0033014">
    <property type="term" value="P:tetrapyrrole biosynthetic process"/>
    <property type="evidence" value="ECO:0007669"/>
    <property type="project" value="InterPro"/>
</dbReference>
<sequence length="115" mass="12813">MPSASRCRPCRTSSVPNFLRDLALRDWVPVKVHAYETGGGTEMRRESSEEKRRGRGLGRHRVYQYRYPGLVVAAHGPVTASGAERLGIRVDVVSSRFHSFDGVVDALALRWSASE</sequence>
<comment type="caution">
    <text evidence="2">The sequence shown here is derived from an EMBL/GenBank/DDBJ whole genome shotgun (WGS) entry which is preliminary data.</text>
</comment>
<accession>A0A438BZT0</accession>
<gene>
    <name evidence="2" type="ORF">CK203_069465</name>
</gene>
<dbReference type="EMBL" id="QGNW01002588">
    <property type="protein sequence ID" value="RVW16474.1"/>
    <property type="molecule type" value="Genomic_DNA"/>
</dbReference>
<evidence type="ECO:0008006" key="4">
    <source>
        <dbReference type="Google" id="ProtNLM"/>
    </source>
</evidence>
<proteinExistence type="predicted"/>
<feature type="region of interest" description="Disordered" evidence="1">
    <location>
        <begin position="38"/>
        <end position="57"/>
    </location>
</feature>
<evidence type="ECO:0000313" key="3">
    <source>
        <dbReference type="Proteomes" id="UP000288805"/>
    </source>
</evidence>
<evidence type="ECO:0000313" key="2">
    <source>
        <dbReference type="EMBL" id="RVW16474.1"/>
    </source>
</evidence>
<dbReference type="Gene3D" id="3.40.50.10090">
    <property type="match status" value="1"/>
</dbReference>
<dbReference type="PANTHER" id="PTHR38020:SF1">
    <property type="entry name" value="UROPORPHYRINOGEN-III SYNTHASE"/>
    <property type="match status" value="1"/>
</dbReference>
<evidence type="ECO:0000256" key="1">
    <source>
        <dbReference type="SAM" id="MobiDB-lite"/>
    </source>
</evidence>
<dbReference type="Proteomes" id="UP000288805">
    <property type="component" value="Unassembled WGS sequence"/>
</dbReference>
<feature type="compositionally biased region" description="Basic and acidic residues" evidence="1">
    <location>
        <begin position="42"/>
        <end position="52"/>
    </location>
</feature>
<dbReference type="PANTHER" id="PTHR38020">
    <property type="entry name" value="UROPORPHYRINOGEN-III SYNTHASE"/>
    <property type="match status" value="1"/>
</dbReference>
<dbReference type="SUPFAM" id="SSF69618">
    <property type="entry name" value="HemD-like"/>
    <property type="match status" value="1"/>
</dbReference>
<dbReference type="AlphaFoldDB" id="A0A438BZT0"/>
<protein>
    <recommendedName>
        <fullName evidence="4">Uroporphyrinogen-III synthase</fullName>
    </recommendedName>
</protein>
<name>A0A438BZT0_VITVI</name>
<dbReference type="InterPro" id="IPR036108">
    <property type="entry name" value="4pyrrol_syn_uPrphyn_synt_sf"/>
</dbReference>